<gene>
    <name evidence="3" type="ORF">EJB05_26645</name>
</gene>
<protein>
    <recommendedName>
        <fullName evidence="5">F-box domain-containing protein</fullName>
    </recommendedName>
</protein>
<evidence type="ECO:0000313" key="3">
    <source>
        <dbReference type="EMBL" id="TVU24224.1"/>
    </source>
</evidence>
<feature type="non-terminal residue" evidence="3">
    <location>
        <position position="1"/>
    </location>
</feature>
<sequence>MEQGDQHRRRRDWSLLPPDLTALILTTLELPELLNTAAVCRAWRAAYKADPLLDAAPLFRAPCLVFHAGDDPASQTATLLSLADGGRRVHYRVSLPDPPFPTRYVMGSSHGWLATADEMSDLLLVNPVTRAQVRLPPIGTLTNVTCRVRRGVLRSYRVHNINFDGFQSFKPDEGRIRFYEKVVWSSNPTSGNCIVMIIHAPKNIISFARVGDTRWSLLHVDRLTCQDYEDFFYNGEDALFYAIRSNSEVHTINLHGPFPTVKVIFKAMVLPIHDYKYIVRAPWADVLQVRWYDDFDIDDDNDARTTMIAVYKMGFVEQKIVQVKDLGGYALFLGFNISFFFLPTEDCSVIKQNRIYHADDLIDYDYTRNIYAPRPRRMVEVNLEDGSVNDVWPSPNSWSNWPPPVWLMPSFSQ</sequence>
<accession>A0A5J9ULA4</accession>
<dbReference type="SUPFAM" id="SSF81383">
    <property type="entry name" value="F-box domain"/>
    <property type="match status" value="1"/>
</dbReference>
<feature type="domain" description="F-box" evidence="2">
    <location>
        <begin position="13"/>
        <end position="46"/>
    </location>
</feature>
<feature type="domain" description="KIB1-4 beta-propeller" evidence="1">
    <location>
        <begin position="81"/>
        <end position="366"/>
    </location>
</feature>
<dbReference type="PANTHER" id="PTHR44586:SF17">
    <property type="entry name" value="DUF295 DOMAIN-CONTAINING PROTEIN"/>
    <property type="match status" value="1"/>
</dbReference>
<proteinExistence type="predicted"/>
<dbReference type="Gramene" id="TVU24224">
    <property type="protein sequence ID" value="TVU24224"/>
    <property type="gene ID" value="EJB05_26645"/>
</dbReference>
<dbReference type="Proteomes" id="UP000324897">
    <property type="component" value="Chromosome 2"/>
</dbReference>
<dbReference type="Pfam" id="PF12937">
    <property type="entry name" value="F-box-like"/>
    <property type="match status" value="1"/>
</dbReference>
<name>A0A5J9ULA4_9POAL</name>
<dbReference type="PANTHER" id="PTHR44586">
    <property type="entry name" value="F-BOX DOMAIN CONTAINING PROTEIN, EXPRESSED"/>
    <property type="match status" value="1"/>
</dbReference>
<dbReference type="InterPro" id="IPR001810">
    <property type="entry name" value="F-box_dom"/>
</dbReference>
<comment type="caution">
    <text evidence="3">The sequence shown here is derived from an EMBL/GenBank/DDBJ whole genome shotgun (WGS) entry which is preliminary data.</text>
</comment>
<dbReference type="Gene3D" id="1.20.1280.50">
    <property type="match status" value="1"/>
</dbReference>
<dbReference type="OrthoDB" id="600964at2759"/>
<dbReference type="InterPro" id="IPR036047">
    <property type="entry name" value="F-box-like_dom_sf"/>
</dbReference>
<dbReference type="Pfam" id="PF03478">
    <property type="entry name" value="Beta-prop_KIB1-4"/>
    <property type="match status" value="1"/>
</dbReference>
<keyword evidence="4" id="KW-1185">Reference proteome</keyword>
<evidence type="ECO:0000259" key="2">
    <source>
        <dbReference type="Pfam" id="PF12937"/>
    </source>
</evidence>
<evidence type="ECO:0000259" key="1">
    <source>
        <dbReference type="Pfam" id="PF03478"/>
    </source>
</evidence>
<organism evidence="3 4">
    <name type="scientific">Eragrostis curvula</name>
    <name type="common">weeping love grass</name>
    <dbReference type="NCBI Taxonomy" id="38414"/>
    <lineage>
        <taxon>Eukaryota</taxon>
        <taxon>Viridiplantae</taxon>
        <taxon>Streptophyta</taxon>
        <taxon>Embryophyta</taxon>
        <taxon>Tracheophyta</taxon>
        <taxon>Spermatophyta</taxon>
        <taxon>Magnoliopsida</taxon>
        <taxon>Liliopsida</taxon>
        <taxon>Poales</taxon>
        <taxon>Poaceae</taxon>
        <taxon>PACMAD clade</taxon>
        <taxon>Chloridoideae</taxon>
        <taxon>Eragrostideae</taxon>
        <taxon>Eragrostidinae</taxon>
        <taxon>Eragrostis</taxon>
    </lineage>
</organism>
<evidence type="ECO:0000313" key="4">
    <source>
        <dbReference type="Proteomes" id="UP000324897"/>
    </source>
</evidence>
<dbReference type="EMBL" id="RWGY01000013">
    <property type="protein sequence ID" value="TVU24224.1"/>
    <property type="molecule type" value="Genomic_DNA"/>
</dbReference>
<reference evidence="3 4" key="1">
    <citation type="journal article" date="2019" name="Sci. Rep.">
        <title>A high-quality genome of Eragrostis curvula grass provides insights into Poaceae evolution and supports new strategies to enhance forage quality.</title>
        <authorList>
            <person name="Carballo J."/>
            <person name="Santos B.A.C.M."/>
            <person name="Zappacosta D."/>
            <person name="Garbus I."/>
            <person name="Selva J.P."/>
            <person name="Gallo C.A."/>
            <person name="Diaz A."/>
            <person name="Albertini E."/>
            <person name="Caccamo M."/>
            <person name="Echenique V."/>
        </authorList>
    </citation>
    <scope>NUCLEOTIDE SEQUENCE [LARGE SCALE GENOMIC DNA]</scope>
    <source>
        <strain evidence="4">cv. Victoria</strain>
        <tissue evidence="3">Leaf</tissue>
    </source>
</reference>
<evidence type="ECO:0008006" key="5">
    <source>
        <dbReference type="Google" id="ProtNLM"/>
    </source>
</evidence>
<dbReference type="InterPro" id="IPR005174">
    <property type="entry name" value="KIB1-4_b-propeller"/>
</dbReference>
<dbReference type="AlphaFoldDB" id="A0A5J9ULA4"/>